<dbReference type="InterPro" id="IPR011990">
    <property type="entry name" value="TPR-like_helical_dom_sf"/>
</dbReference>
<comment type="caution">
    <text evidence="1">The sequence shown here is derived from an EMBL/GenBank/DDBJ whole genome shotgun (WGS) entry which is preliminary data.</text>
</comment>
<sequence>MARFLWGDGDLANSLTNLRKLVSRIKSRQSELNTEFLTFDDTDIYLVTGSLKSDIFPAGADTSKDPIKSLARLIEALQSKFMERANCQTRAFIDWREGERKRHFAILKETLDAAVKLPIATGDVALIKEAALLLFEAEPQDIATHRILLKAFDAEGGLEQLKRIFTQRKDLASSWPALLRASSRSSISAAAPHSTAISEQDIPLRTISRIPRLALLPPASGNTDDMATMLASSLIEDITLGFGALHSLRVIAPYSAAQIARQSGDQTTLFERYDINYVLESRLIGPKEDPTLFTQLISLPGGKILWAKHFSFAKPDLARYKREISQEIVRISVAKVEHHELARIYFEPSPVAYHRYLVGLQYLDRPTLPNLTHARKELKAALRHSADFVPAVGSLARTYSKEWRLTPRREHQLLKSAEDFAERAISLRNDLSDGYRELGVAKLFLGSIDSSVEALEIAETLSPHNADIIADHADTLVHFSRPGLALEKIQRAMDLNPINPDVYLWIAARANYALNQFQTVLDYIGRMIDPRQADGLAAASWAMLGNQDEARALVRRVRENNPAFDVDEWLSLVPVKERWHKDLYREGLKKAGF</sequence>
<dbReference type="Gene3D" id="1.25.40.10">
    <property type="entry name" value="Tetratricopeptide repeat domain"/>
    <property type="match status" value="1"/>
</dbReference>
<dbReference type="RefSeq" id="WP_310230166.1">
    <property type="nucleotide sequence ID" value="NZ_JAVDUP010000002.1"/>
</dbReference>
<organism evidence="1 2">
    <name type="scientific">Rhizobium miluonense</name>
    <dbReference type="NCBI Taxonomy" id="411945"/>
    <lineage>
        <taxon>Bacteria</taxon>
        <taxon>Pseudomonadati</taxon>
        <taxon>Pseudomonadota</taxon>
        <taxon>Alphaproteobacteria</taxon>
        <taxon>Hyphomicrobiales</taxon>
        <taxon>Rhizobiaceae</taxon>
        <taxon>Rhizobium/Agrobacterium group</taxon>
        <taxon>Rhizobium</taxon>
    </lineage>
</organism>
<name>A0ABU1SMJ4_9HYPH</name>
<evidence type="ECO:0000313" key="2">
    <source>
        <dbReference type="Proteomes" id="UP001250791"/>
    </source>
</evidence>
<dbReference type="Proteomes" id="UP001250791">
    <property type="component" value="Unassembled WGS sequence"/>
</dbReference>
<proteinExistence type="predicted"/>
<dbReference type="SUPFAM" id="SSF48452">
    <property type="entry name" value="TPR-like"/>
    <property type="match status" value="1"/>
</dbReference>
<accession>A0ABU1SMJ4</accession>
<keyword evidence="2" id="KW-1185">Reference proteome</keyword>
<evidence type="ECO:0000313" key="1">
    <source>
        <dbReference type="EMBL" id="MDR6900191.1"/>
    </source>
</evidence>
<protein>
    <submittedName>
        <fullName evidence="1">TolB-like protein</fullName>
    </submittedName>
</protein>
<gene>
    <name evidence="1" type="ORF">J2W52_001806</name>
</gene>
<dbReference type="EMBL" id="JAVDUP010000002">
    <property type="protein sequence ID" value="MDR6900191.1"/>
    <property type="molecule type" value="Genomic_DNA"/>
</dbReference>
<reference evidence="1 2" key="1">
    <citation type="submission" date="2023-07" db="EMBL/GenBank/DDBJ databases">
        <title>Sorghum-associated microbial communities from plants grown in Nebraska, USA.</title>
        <authorList>
            <person name="Schachtman D."/>
        </authorList>
    </citation>
    <scope>NUCLEOTIDE SEQUENCE [LARGE SCALE GENOMIC DNA]</scope>
    <source>
        <strain evidence="1 2">3199</strain>
    </source>
</reference>